<evidence type="ECO:0000313" key="5">
    <source>
        <dbReference type="Proteomes" id="UP000636479"/>
    </source>
</evidence>
<reference evidence="4" key="1">
    <citation type="submission" date="2020-05" db="EMBL/GenBank/DDBJ databases">
        <title>Mycena genomes resolve the evolution of fungal bioluminescence.</title>
        <authorList>
            <person name="Tsai I.J."/>
        </authorList>
    </citation>
    <scope>NUCLEOTIDE SEQUENCE</scope>
    <source>
        <strain evidence="4">171206Taipei</strain>
    </source>
</reference>
<comment type="caution">
    <text evidence="4">The sequence shown here is derived from an EMBL/GenBank/DDBJ whole genome shotgun (WGS) entry which is preliminary data.</text>
</comment>
<dbReference type="InterPro" id="IPR050425">
    <property type="entry name" value="NAD(P)_dehydrat-like"/>
</dbReference>
<dbReference type="SUPFAM" id="SSF51735">
    <property type="entry name" value="NAD(P)-binding Rossmann-fold domains"/>
    <property type="match status" value="1"/>
</dbReference>
<organism evidence="4 5">
    <name type="scientific">Mycena indigotica</name>
    <dbReference type="NCBI Taxonomy" id="2126181"/>
    <lineage>
        <taxon>Eukaryota</taxon>
        <taxon>Fungi</taxon>
        <taxon>Dikarya</taxon>
        <taxon>Basidiomycota</taxon>
        <taxon>Agaricomycotina</taxon>
        <taxon>Agaricomycetes</taxon>
        <taxon>Agaricomycetidae</taxon>
        <taxon>Agaricales</taxon>
        <taxon>Marasmiineae</taxon>
        <taxon>Mycenaceae</taxon>
        <taxon>Mycena</taxon>
    </lineage>
</organism>
<dbReference type="PANTHER" id="PTHR10366:SF564">
    <property type="entry name" value="STEROL-4-ALPHA-CARBOXYLATE 3-DEHYDROGENASE, DECARBOXYLATING"/>
    <property type="match status" value="1"/>
</dbReference>
<evidence type="ECO:0000256" key="2">
    <source>
        <dbReference type="ARBA" id="ARBA00023445"/>
    </source>
</evidence>
<dbReference type="Pfam" id="PF01370">
    <property type="entry name" value="Epimerase"/>
    <property type="match status" value="1"/>
</dbReference>
<sequence length="350" mass="38157">MSSPELIFVTGASGFLGAHVIHQLLEKGYHVRGTARGTKADDLQASYARYGDRFQVVKIADIGHDQFPEVLKGVSAVLHLATPMPGKIGFEEQLKGAVDGTMNVVIQAEKAGIRKVVVTSSIAAVQMLPAVPGTSFTDKDWTPMTKEHAIASKNPVAVYVVSKKLSEQALWKWADKHPHVDVTTLNPTFFFGPLAPNFPVPPVPTMSTFSTNYMVYNLLFPKGVFPPMATTYIDVRDVAAAHVAALSSPPTSKVGRKRVILSSPHGASVPQLLQLLAEKRPALKGRLTGVLTKTELDVLPLDWARVDAVLGLKKSDFRTLEETFLQTVDELVQIEEGWKRAGHAIRKPKL</sequence>
<dbReference type="RefSeq" id="XP_037223638.1">
    <property type="nucleotide sequence ID" value="XM_037360753.1"/>
</dbReference>
<evidence type="ECO:0000313" key="4">
    <source>
        <dbReference type="EMBL" id="KAF7310188.1"/>
    </source>
</evidence>
<dbReference type="Proteomes" id="UP000636479">
    <property type="component" value="Unassembled WGS sequence"/>
</dbReference>
<name>A0A8H6WCX0_9AGAR</name>
<dbReference type="AlphaFoldDB" id="A0A8H6WCX0"/>
<proteinExistence type="inferred from homology"/>
<dbReference type="Gene3D" id="3.40.50.720">
    <property type="entry name" value="NAD(P)-binding Rossmann-like Domain"/>
    <property type="match status" value="1"/>
</dbReference>
<dbReference type="InterPro" id="IPR036291">
    <property type="entry name" value="NAD(P)-bd_dom_sf"/>
</dbReference>
<dbReference type="GO" id="GO:0016616">
    <property type="term" value="F:oxidoreductase activity, acting on the CH-OH group of donors, NAD or NADP as acceptor"/>
    <property type="evidence" value="ECO:0007669"/>
    <property type="project" value="TreeGrafter"/>
</dbReference>
<dbReference type="EMBL" id="JACAZF010000003">
    <property type="protein sequence ID" value="KAF7310188.1"/>
    <property type="molecule type" value="Genomic_DNA"/>
</dbReference>
<dbReference type="PANTHER" id="PTHR10366">
    <property type="entry name" value="NAD DEPENDENT EPIMERASE/DEHYDRATASE"/>
    <property type="match status" value="1"/>
</dbReference>
<evidence type="ECO:0000259" key="3">
    <source>
        <dbReference type="Pfam" id="PF01370"/>
    </source>
</evidence>
<dbReference type="OrthoDB" id="2735536at2759"/>
<feature type="domain" description="NAD-dependent epimerase/dehydratase" evidence="3">
    <location>
        <begin position="7"/>
        <end position="255"/>
    </location>
</feature>
<dbReference type="InterPro" id="IPR001509">
    <property type="entry name" value="Epimerase_deHydtase"/>
</dbReference>
<dbReference type="GeneID" id="59343269"/>
<comment type="similarity">
    <text evidence="2">Belongs to the NAD(P)-dependent epimerase/dehydratase family. Dihydroflavonol-4-reductase subfamily.</text>
</comment>
<gene>
    <name evidence="4" type="ORF">MIND_00392400</name>
</gene>
<protein>
    <submittedName>
        <fullName evidence="4">Epimerase domain-containing protein</fullName>
    </submittedName>
</protein>
<keyword evidence="1" id="KW-0560">Oxidoreductase</keyword>
<evidence type="ECO:0000256" key="1">
    <source>
        <dbReference type="ARBA" id="ARBA00023002"/>
    </source>
</evidence>
<keyword evidence="5" id="KW-1185">Reference proteome</keyword>
<accession>A0A8H6WCX0</accession>